<dbReference type="AlphaFoldDB" id="A0A831RQ21"/>
<evidence type="ECO:0000313" key="1">
    <source>
        <dbReference type="EMBL" id="HEB97151.1"/>
    </source>
</evidence>
<sequence length="205" mass="23066">MSPPDRQLVYVHDPMCSWCWAFRPVWASIRSALPLELVPRNLLGGLAPDSDEPMPAGMQRTIRGIWSNIQQRVPGTGFNFDFWERCNPRRSTWPACRAVIAARLQSPAWEEPMILAIQQAYYLQARNPSDRETLVELARETGLDAERFAGDLDSAPVRAALRDEITLARRLGADGFPSLVLLEEGRARLLQLDYRDPGVVLAQLG</sequence>
<organism evidence="1">
    <name type="scientific">Sedimenticola thiotaurini</name>
    <dbReference type="NCBI Taxonomy" id="1543721"/>
    <lineage>
        <taxon>Bacteria</taxon>
        <taxon>Pseudomonadati</taxon>
        <taxon>Pseudomonadota</taxon>
        <taxon>Gammaproteobacteria</taxon>
        <taxon>Chromatiales</taxon>
        <taxon>Sedimenticolaceae</taxon>
        <taxon>Sedimenticola</taxon>
    </lineage>
</organism>
<proteinExistence type="predicted"/>
<dbReference type="PANTHER" id="PTHR13887:SF54">
    <property type="entry name" value="DSBA FAMILY PROTEIN"/>
    <property type="match status" value="1"/>
</dbReference>
<dbReference type="Gene3D" id="1.10.472.60">
    <property type="entry name" value="putative protein disulfide isomerase domain"/>
    <property type="match status" value="1"/>
</dbReference>
<dbReference type="Pfam" id="PF13743">
    <property type="entry name" value="Thioredoxin_5"/>
    <property type="match status" value="1"/>
</dbReference>
<protein>
    <submittedName>
        <fullName evidence="1">DsbA family protein</fullName>
    </submittedName>
</protein>
<dbReference type="CDD" id="cd03025">
    <property type="entry name" value="DsbA_FrnE_like"/>
    <property type="match status" value="1"/>
</dbReference>
<comment type="caution">
    <text evidence="1">The sequence shown here is derived from an EMBL/GenBank/DDBJ whole genome shotgun (WGS) entry which is preliminary data.</text>
</comment>
<dbReference type="EMBL" id="DRKP01000146">
    <property type="protein sequence ID" value="HEB97151.1"/>
    <property type="molecule type" value="Genomic_DNA"/>
</dbReference>
<name>A0A831RQ21_9GAMM</name>
<accession>A0A831RQ21</accession>
<dbReference type="SUPFAM" id="SSF52833">
    <property type="entry name" value="Thioredoxin-like"/>
    <property type="match status" value="1"/>
</dbReference>
<gene>
    <name evidence="1" type="ORF">ENI96_12080</name>
</gene>
<reference evidence="1" key="1">
    <citation type="journal article" date="2020" name="mSystems">
        <title>Genome- and Community-Level Interaction Insights into Carbon Utilization and Element Cycling Functions of Hydrothermarchaeota in Hydrothermal Sediment.</title>
        <authorList>
            <person name="Zhou Z."/>
            <person name="Liu Y."/>
            <person name="Xu W."/>
            <person name="Pan J."/>
            <person name="Luo Z.H."/>
            <person name="Li M."/>
        </authorList>
    </citation>
    <scope>NUCLEOTIDE SEQUENCE [LARGE SCALE GENOMIC DNA]</scope>
    <source>
        <strain evidence="1">HyVt-443</strain>
    </source>
</reference>
<dbReference type="PANTHER" id="PTHR13887">
    <property type="entry name" value="GLUTATHIONE S-TRANSFERASE KAPPA"/>
    <property type="match status" value="1"/>
</dbReference>
<dbReference type="Gene3D" id="3.40.30.10">
    <property type="entry name" value="Glutaredoxin"/>
    <property type="match status" value="1"/>
</dbReference>
<dbReference type="InterPro" id="IPR036249">
    <property type="entry name" value="Thioredoxin-like_sf"/>
</dbReference>
<dbReference type="Proteomes" id="UP000886251">
    <property type="component" value="Unassembled WGS sequence"/>
</dbReference>